<keyword evidence="2" id="KW-1185">Reference proteome</keyword>
<protein>
    <submittedName>
        <fullName evidence="1">Uncharacterized protein</fullName>
    </submittedName>
</protein>
<dbReference type="RefSeq" id="XP_002502110.1">
    <property type="nucleotide sequence ID" value="XM_002502064.1"/>
</dbReference>
<dbReference type="OMA" id="CVATWYL"/>
<dbReference type="OrthoDB" id="7851174at2759"/>
<evidence type="ECO:0000313" key="2">
    <source>
        <dbReference type="Proteomes" id="UP000002009"/>
    </source>
</evidence>
<sequence>MLPLAILVPPSLAAGVAGTWWAGRLAATRALGAAEPPRGTFAGSAAGVAGAACFWSAMGATVFPAFDAMSSTPAKIESFRDFTRSAGPPTVARCGGVLACFFVAGASKTATDVLMASPKAP</sequence>
<dbReference type="EMBL" id="CP001326">
    <property type="protein sequence ID" value="ACO63368.1"/>
    <property type="molecule type" value="Genomic_DNA"/>
</dbReference>
<accession>C1E654</accession>
<dbReference type="InParanoid" id="C1E654"/>
<evidence type="ECO:0000313" key="1">
    <source>
        <dbReference type="EMBL" id="ACO63368.1"/>
    </source>
</evidence>
<dbReference type="KEGG" id="mis:MICPUN_58548"/>
<gene>
    <name evidence="1" type="ORF">MICPUN_58548</name>
</gene>
<dbReference type="AlphaFoldDB" id="C1E654"/>
<dbReference type="GeneID" id="8243780"/>
<organism evidence="1 2">
    <name type="scientific">Micromonas commoda (strain RCC299 / NOUM17 / CCMP2709)</name>
    <name type="common">Picoplanktonic green alga</name>
    <dbReference type="NCBI Taxonomy" id="296587"/>
    <lineage>
        <taxon>Eukaryota</taxon>
        <taxon>Viridiplantae</taxon>
        <taxon>Chlorophyta</taxon>
        <taxon>Mamiellophyceae</taxon>
        <taxon>Mamiellales</taxon>
        <taxon>Mamiellaceae</taxon>
        <taxon>Micromonas</taxon>
    </lineage>
</organism>
<proteinExistence type="predicted"/>
<dbReference type="Proteomes" id="UP000002009">
    <property type="component" value="Chromosome 5"/>
</dbReference>
<reference evidence="1 2" key="1">
    <citation type="journal article" date="2009" name="Science">
        <title>Green evolution and dynamic adaptations revealed by genomes of the marine picoeukaryotes Micromonas.</title>
        <authorList>
            <person name="Worden A.Z."/>
            <person name="Lee J.H."/>
            <person name="Mock T."/>
            <person name="Rouze P."/>
            <person name="Simmons M.P."/>
            <person name="Aerts A.L."/>
            <person name="Allen A.E."/>
            <person name="Cuvelier M.L."/>
            <person name="Derelle E."/>
            <person name="Everett M.V."/>
            <person name="Foulon E."/>
            <person name="Grimwood J."/>
            <person name="Gundlach H."/>
            <person name="Henrissat B."/>
            <person name="Napoli C."/>
            <person name="McDonald S.M."/>
            <person name="Parker M.S."/>
            <person name="Rombauts S."/>
            <person name="Salamov A."/>
            <person name="Von Dassow P."/>
            <person name="Badger J.H."/>
            <person name="Coutinho P.M."/>
            <person name="Demir E."/>
            <person name="Dubchak I."/>
            <person name="Gentemann C."/>
            <person name="Eikrem W."/>
            <person name="Gready J.E."/>
            <person name="John U."/>
            <person name="Lanier W."/>
            <person name="Lindquist E.A."/>
            <person name="Lucas S."/>
            <person name="Mayer K.F."/>
            <person name="Moreau H."/>
            <person name="Not F."/>
            <person name="Otillar R."/>
            <person name="Panaud O."/>
            <person name="Pangilinan J."/>
            <person name="Paulsen I."/>
            <person name="Piegu B."/>
            <person name="Poliakov A."/>
            <person name="Robbens S."/>
            <person name="Schmutz J."/>
            <person name="Toulza E."/>
            <person name="Wyss T."/>
            <person name="Zelensky A."/>
            <person name="Zhou K."/>
            <person name="Armbrust E.V."/>
            <person name="Bhattacharya D."/>
            <person name="Goodenough U.W."/>
            <person name="Van de Peer Y."/>
            <person name="Grigoriev I.V."/>
        </authorList>
    </citation>
    <scope>NUCLEOTIDE SEQUENCE [LARGE SCALE GENOMIC DNA]</scope>
    <source>
        <strain evidence="2">RCC299 / NOUM17</strain>
    </source>
</reference>
<name>C1E654_MICCC</name>